<name>A0A3P6RGH5_CYLGO</name>
<organism evidence="1 2">
    <name type="scientific">Cylicostephanus goldi</name>
    <name type="common">Nematode worm</name>
    <dbReference type="NCBI Taxonomy" id="71465"/>
    <lineage>
        <taxon>Eukaryota</taxon>
        <taxon>Metazoa</taxon>
        <taxon>Ecdysozoa</taxon>
        <taxon>Nematoda</taxon>
        <taxon>Chromadorea</taxon>
        <taxon>Rhabditida</taxon>
        <taxon>Rhabditina</taxon>
        <taxon>Rhabditomorpha</taxon>
        <taxon>Strongyloidea</taxon>
        <taxon>Strongylidae</taxon>
        <taxon>Cylicostephanus</taxon>
    </lineage>
</organism>
<evidence type="ECO:0000313" key="1">
    <source>
        <dbReference type="EMBL" id="VDK61276.1"/>
    </source>
</evidence>
<proteinExistence type="predicted"/>
<dbReference type="Proteomes" id="UP000271889">
    <property type="component" value="Unassembled WGS sequence"/>
</dbReference>
<keyword evidence="2" id="KW-1185">Reference proteome</keyword>
<dbReference type="AlphaFoldDB" id="A0A3P6RGH5"/>
<reference evidence="1 2" key="1">
    <citation type="submission" date="2018-11" db="EMBL/GenBank/DDBJ databases">
        <authorList>
            <consortium name="Pathogen Informatics"/>
        </authorList>
    </citation>
    <scope>NUCLEOTIDE SEQUENCE [LARGE SCALE GENOMIC DNA]</scope>
</reference>
<evidence type="ECO:0000313" key="2">
    <source>
        <dbReference type="Proteomes" id="UP000271889"/>
    </source>
</evidence>
<accession>A0A3P6RGH5</accession>
<dbReference type="EMBL" id="UYRV01015673">
    <property type="protein sequence ID" value="VDK61276.1"/>
    <property type="molecule type" value="Genomic_DNA"/>
</dbReference>
<gene>
    <name evidence="1" type="ORF">CGOC_LOCUS5257</name>
</gene>
<protein>
    <submittedName>
        <fullName evidence="1">Uncharacterized protein</fullName>
    </submittedName>
</protein>
<sequence length="133" mass="15193">MNQLFCYPSAGMIREALIVACGHVSSPGKQPGQAVNYIIEILPDRQATITLLLYNGEHLAERMLTIDDHAYIFNDDDDEENAWRGDHEGLKLAFHLSVINEGITMNIPARIWALERSEIESMFINFHALIYRY</sequence>